<gene>
    <name evidence="1" type="ORF">KC640_01720</name>
</gene>
<name>A0A955ICZ2_9BACT</name>
<protein>
    <submittedName>
        <fullName evidence="1">Uncharacterized protein</fullName>
    </submittedName>
</protein>
<evidence type="ECO:0000313" key="1">
    <source>
        <dbReference type="EMBL" id="MCA9379123.1"/>
    </source>
</evidence>
<dbReference type="AlphaFoldDB" id="A0A955ICZ2"/>
<evidence type="ECO:0000313" key="2">
    <source>
        <dbReference type="Proteomes" id="UP000760819"/>
    </source>
</evidence>
<reference evidence="1" key="1">
    <citation type="submission" date="2020-04" db="EMBL/GenBank/DDBJ databases">
        <authorList>
            <person name="Zhang T."/>
        </authorList>
    </citation>
    <scope>NUCLEOTIDE SEQUENCE</scope>
    <source>
        <strain evidence="1">HKST-UBA12</strain>
    </source>
</reference>
<dbReference type="Proteomes" id="UP000760819">
    <property type="component" value="Unassembled WGS sequence"/>
</dbReference>
<organism evidence="1 2">
    <name type="scientific">Candidatus Dojkabacteria bacterium</name>
    <dbReference type="NCBI Taxonomy" id="2099670"/>
    <lineage>
        <taxon>Bacteria</taxon>
        <taxon>Candidatus Dojkabacteria</taxon>
    </lineage>
</organism>
<sequence>KHTIVRGKQLNYNIKSTMTFVELSQKLLKHAIDSFPQEVLVPGESRSGLFRSTNIFWEKIATLRKYTDSGADNFSEKHHGSTGWEYEIMMAYIDGKFFYSSPTTSKDYTQVQSKHSLRFEMEHDPRSKTPSVKDHIFIDDKKVGSLVAHGPEQIQARNRKMQEKTFQAGFVCHFHSHPQIQLQGSKRRIYTFFSPQDLNSLMYGSTPIMGLVTDRLWLLVKPPTNNLPPTRQELQEVTRVEVQDPESLTNAAGKLMQKYNWTLYTAKFGAGKLVKV</sequence>
<feature type="non-terminal residue" evidence="1">
    <location>
        <position position="1"/>
    </location>
</feature>
<accession>A0A955ICZ2</accession>
<comment type="caution">
    <text evidence="1">The sequence shown here is derived from an EMBL/GenBank/DDBJ whole genome shotgun (WGS) entry which is preliminary data.</text>
</comment>
<dbReference type="EMBL" id="JAGQLI010000088">
    <property type="protein sequence ID" value="MCA9379123.1"/>
    <property type="molecule type" value="Genomic_DNA"/>
</dbReference>
<proteinExistence type="predicted"/>
<reference evidence="1" key="2">
    <citation type="journal article" date="2021" name="Microbiome">
        <title>Successional dynamics and alternative stable states in a saline activated sludge microbial community over 9 years.</title>
        <authorList>
            <person name="Wang Y."/>
            <person name="Ye J."/>
            <person name="Ju F."/>
            <person name="Liu L."/>
            <person name="Boyd J.A."/>
            <person name="Deng Y."/>
            <person name="Parks D.H."/>
            <person name="Jiang X."/>
            <person name="Yin X."/>
            <person name="Woodcroft B.J."/>
            <person name="Tyson G.W."/>
            <person name="Hugenholtz P."/>
            <person name="Polz M.F."/>
            <person name="Zhang T."/>
        </authorList>
    </citation>
    <scope>NUCLEOTIDE SEQUENCE</scope>
    <source>
        <strain evidence="1">HKST-UBA12</strain>
    </source>
</reference>